<comment type="subcellular location">
    <subcellularLocation>
        <location evidence="1">Cytoplasm</location>
    </subcellularLocation>
</comment>
<dbReference type="EMBL" id="VSSQ01114051">
    <property type="protein sequence ID" value="MPN50151.1"/>
    <property type="molecule type" value="Genomic_DNA"/>
</dbReference>
<reference evidence="9" key="1">
    <citation type="submission" date="2019-08" db="EMBL/GenBank/DDBJ databases">
        <authorList>
            <person name="Kucharzyk K."/>
            <person name="Murdoch R.W."/>
            <person name="Higgins S."/>
            <person name="Loffler F."/>
        </authorList>
    </citation>
    <scope>NUCLEOTIDE SEQUENCE</scope>
</reference>
<feature type="domain" description="PTS EIIB type-4" evidence="8">
    <location>
        <begin position="1"/>
        <end position="65"/>
    </location>
</feature>
<evidence type="ECO:0000256" key="1">
    <source>
        <dbReference type="ARBA" id="ARBA00004496"/>
    </source>
</evidence>
<dbReference type="GO" id="GO:0009401">
    <property type="term" value="P:phosphoenolpyruvate-dependent sugar phosphotransferase system"/>
    <property type="evidence" value="ECO:0007669"/>
    <property type="project" value="UniProtKB-KW"/>
</dbReference>
<protein>
    <recommendedName>
        <fullName evidence="8">PTS EIIB type-4 domain-containing protein</fullName>
    </recommendedName>
</protein>
<evidence type="ECO:0000259" key="8">
    <source>
        <dbReference type="Pfam" id="PF03830"/>
    </source>
</evidence>
<evidence type="ECO:0000256" key="5">
    <source>
        <dbReference type="ARBA" id="ARBA00022679"/>
    </source>
</evidence>
<evidence type="ECO:0000313" key="9">
    <source>
        <dbReference type="EMBL" id="MPN50151.1"/>
    </source>
</evidence>
<dbReference type="Pfam" id="PF03830">
    <property type="entry name" value="PTSIIB_sorb"/>
    <property type="match status" value="1"/>
</dbReference>
<evidence type="ECO:0000256" key="2">
    <source>
        <dbReference type="ARBA" id="ARBA00022448"/>
    </source>
</evidence>
<evidence type="ECO:0000256" key="7">
    <source>
        <dbReference type="ARBA" id="ARBA00022777"/>
    </source>
</evidence>
<keyword evidence="5" id="KW-0808">Transferase</keyword>
<dbReference type="InterPro" id="IPR004720">
    <property type="entry name" value="PTS_IIB_sorbose-sp"/>
</dbReference>
<dbReference type="GO" id="GO:0016301">
    <property type="term" value="F:kinase activity"/>
    <property type="evidence" value="ECO:0007669"/>
    <property type="project" value="UniProtKB-KW"/>
</dbReference>
<dbReference type="SUPFAM" id="SSF52728">
    <property type="entry name" value="PTS IIb component"/>
    <property type="match status" value="1"/>
</dbReference>
<keyword evidence="6" id="KW-0598">Phosphotransferase system</keyword>
<dbReference type="Gene3D" id="3.40.35.10">
    <property type="entry name" value="Phosphotransferase system, sorbose subfamily IIB component"/>
    <property type="match status" value="1"/>
</dbReference>
<keyword evidence="4" id="KW-0762">Sugar transport</keyword>
<sequence>MFVIAKFPSDGLAILESGVQVDDVNVGNAAPIAGTKYVQINKSIFATKEDAEVYRKIAALRGGHLRSQLTTMNESTDFLAALQSAGL</sequence>
<comment type="caution">
    <text evidence="9">The sequence shown here is derived from an EMBL/GenBank/DDBJ whole genome shotgun (WGS) entry which is preliminary data.</text>
</comment>
<accession>A0A645IFQ6</accession>
<evidence type="ECO:0000256" key="6">
    <source>
        <dbReference type="ARBA" id="ARBA00022683"/>
    </source>
</evidence>
<proteinExistence type="predicted"/>
<name>A0A645IFQ6_9ZZZZ</name>
<dbReference type="AlphaFoldDB" id="A0A645IFQ6"/>
<dbReference type="GO" id="GO:0008982">
    <property type="term" value="F:protein-N(PI)-phosphohistidine-sugar phosphotransferase activity"/>
    <property type="evidence" value="ECO:0007669"/>
    <property type="project" value="InterPro"/>
</dbReference>
<dbReference type="InterPro" id="IPR036667">
    <property type="entry name" value="PTS_IIB_sorbose-sp_sf"/>
</dbReference>
<keyword evidence="7" id="KW-0418">Kinase</keyword>
<keyword evidence="3" id="KW-0963">Cytoplasm</keyword>
<dbReference type="GO" id="GO:0005737">
    <property type="term" value="C:cytoplasm"/>
    <property type="evidence" value="ECO:0007669"/>
    <property type="project" value="UniProtKB-SubCell"/>
</dbReference>
<evidence type="ECO:0000256" key="4">
    <source>
        <dbReference type="ARBA" id="ARBA00022597"/>
    </source>
</evidence>
<gene>
    <name evidence="9" type="ORF">SDC9_197777</name>
</gene>
<evidence type="ECO:0000256" key="3">
    <source>
        <dbReference type="ARBA" id="ARBA00022490"/>
    </source>
</evidence>
<organism evidence="9">
    <name type="scientific">bioreactor metagenome</name>
    <dbReference type="NCBI Taxonomy" id="1076179"/>
    <lineage>
        <taxon>unclassified sequences</taxon>
        <taxon>metagenomes</taxon>
        <taxon>ecological metagenomes</taxon>
    </lineage>
</organism>
<keyword evidence="2" id="KW-0813">Transport</keyword>